<reference evidence="2" key="1">
    <citation type="submission" date="2018-12" db="EMBL/GenBank/DDBJ databases">
        <title>Novel natural products biosynthetic potential of the class Ktedonobacteria.</title>
        <authorList>
            <person name="Zheng Y."/>
            <person name="Saitou A."/>
            <person name="Wang C.M."/>
            <person name="Toyoda A."/>
            <person name="Minakuchi Y."/>
            <person name="Sekiguchi Y."/>
            <person name="Ueda K."/>
            <person name="Takano H."/>
            <person name="Sakai Y."/>
            <person name="Yokota A."/>
            <person name="Yabe S."/>
        </authorList>
    </citation>
    <scope>NUCLEOTIDE SEQUENCE</scope>
    <source>
        <strain evidence="2">COM3</strain>
    </source>
</reference>
<proteinExistence type="predicted"/>
<name>A0A455SSK2_9CHLR</name>
<dbReference type="PANTHER" id="PTHR33164:SF43">
    <property type="entry name" value="HTH-TYPE TRANSCRIPTIONAL REPRESSOR YETL"/>
    <property type="match status" value="1"/>
</dbReference>
<dbReference type="GO" id="GO:0003700">
    <property type="term" value="F:DNA-binding transcription factor activity"/>
    <property type="evidence" value="ECO:0007669"/>
    <property type="project" value="InterPro"/>
</dbReference>
<dbReference type="SMART" id="SM00347">
    <property type="entry name" value="HTH_MARR"/>
    <property type="match status" value="1"/>
</dbReference>
<dbReference type="Gene3D" id="1.10.10.10">
    <property type="entry name" value="Winged helix-like DNA-binding domain superfamily/Winged helix DNA-binding domain"/>
    <property type="match status" value="1"/>
</dbReference>
<dbReference type="InterPro" id="IPR011991">
    <property type="entry name" value="ArsR-like_HTH"/>
</dbReference>
<dbReference type="EMBL" id="AP019376">
    <property type="protein sequence ID" value="BBH88134.1"/>
    <property type="molecule type" value="Genomic_DNA"/>
</dbReference>
<dbReference type="CDD" id="cd00090">
    <property type="entry name" value="HTH_ARSR"/>
    <property type="match status" value="1"/>
</dbReference>
<dbReference type="InterPro" id="IPR039422">
    <property type="entry name" value="MarR/SlyA-like"/>
</dbReference>
<dbReference type="InterPro" id="IPR036388">
    <property type="entry name" value="WH-like_DNA-bd_sf"/>
</dbReference>
<organism evidence="2">
    <name type="scientific">Thermosporothrix sp. COM3</name>
    <dbReference type="NCBI Taxonomy" id="2490863"/>
    <lineage>
        <taxon>Bacteria</taxon>
        <taxon>Bacillati</taxon>
        <taxon>Chloroflexota</taxon>
        <taxon>Ktedonobacteria</taxon>
        <taxon>Ktedonobacterales</taxon>
        <taxon>Thermosporotrichaceae</taxon>
        <taxon>Thermosporothrix</taxon>
    </lineage>
</organism>
<protein>
    <recommendedName>
        <fullName evidence="1">HTH marR-type domain-containing protein</fullName>
    </recommendedName>
</protein>
<evidence type="ECO:0000313" key="2">
    <source>
        <dbReference type="EMBL" id="BBH88134.1"/>
    </source>
</evidence>
<dbReference type="GO" id="GO:0006950">
    <property type="term" value="P:response to stress"/>
    <property type="evidence" value="ECO:0007669"/>
    <property type="project" value="TreeGrafter"/>
</dbReference>
<dbReference type="AlphaFoldDB" id="A0A455SSK2"/>
<dbReference type="SUPFAM" id="SSF46785">
    <property type="entry name" value="Winged helix' DNA-binding domain"/>
    <property type="match status" value="1"/>
</dbReference>
<dbReference type="Pfam" id="PF01047">
    <property type="entry name" value="MarR"/>
    <property type="match status" value="1"/>
</dbReference>
<feature type="domain" description="HTH marR-type" evidence="1">
    <location>
        <begin position="10"/>
        <end position="138"/>
    </location>
</feature>
<gene>
    <name evidence="2" type="ORF">KTC_28850</name>
</gene>
<evidence type="ECO:0000259" key="1">
    <source>
        <dbReference type="PROSITE" id="PS50995"/>
    </source>
</evidence>
<dbReference type="InterPro" id="IPR036390">
    <property type="entry name" value="WH_DNA-bd_sf"/>
</dbReference>
<dbReference type="PANTHER" id="PTHR33164">
    <property type="entry name" value="TRANSCRIPTIONAL REGULATOR, MARR FAMILY"/>
    <property type="match status" value="1"/>
</dbReference>
<sequence>MTHDEHVDQAHVLFQSLVQAVLARLTQDWADLGLSLPQIRLLFVLFHLAPATIGQVADRLHIGQSAASLQVAKLVQANLVERSDDPNDRRRAIVRLTEAGEALLGCQRAGQQRLHAILNDLDDAQLSVVINTLTTILALAESEGLFEEGFHD</sequence>
<accession>A0A455SSK2</accession>
<dbReference type="InterPro" id="IPR000835">
    <property type="entry name" value="HTH_MarR-typ"/>
</dbReference>
<dbReference type="PROSITE" id="PS50995">
    <property type="entry name" value="HTH_MARR_2"/>
    <property type="match status" value="1"/>
</dbReference>